<comment type="caution">
    <text evidence="2">The sequence shown here is derived from an EMBL/GenBank/DDBJ whole genome shotgun (WGS) entry which is preliminary data.</text>
</comment>
<gene>
    <name evidence="2" type="ORF">BGK67_33770</name>
</gene>
<dbReference type="Proteomes" id="UP000095705">
    <property type="component" value="Unassembled WGS sequence"/>
</dbReference>
<evidence type="ECO:0000256" key="1">
    <source>
        <dbReference type="SAM" id="MobiDB-lite"/>
    </source>
</evidence>
<accession>A0A1E5P0A4</accession>
<name>A0A1E5P0A4_9ACTN</name>
<dbReference type="AlphaFoldDB" id="A0A1E5P0A4"/>
<proteinExistence type="predicted"/>
<organism evidence="2 3">
    <name type="scientific">Streptomyces subrutilus</name>
    <dbReference type="NCBI Taxonomy" id="36818"/>
    <lineage>
        <taxon>Bacteria</taxon>
        <taxon>Bacillati</taxon>
        <taxon>Actinomycetota</taxon>
        <taxon>Actinomycetes</taxon>
        <taxon>Kitasatosporales</taxon>
        <taxon>Streptomycetaceae</taxon>
        <taxon>Streptomyces</taxon>
    </lineage>
</organism>
<sequence>MIFWALGLTGLSQLEHADALRKVFDELKGAGSLFGCGELWKVFDGCDGHFVAGFCCVEPPRVSRFLSVDGLEDLGDPPVYASYLFVPGHTDESVQLVQELIPLGCIAGLPAVPLVSVVPRAGPVGAGRTGIRSVGDPQRGQNPCQEGPRIEPFAG</sequence>
<reference evidence="2 3" key="1">
    <citation type="submission" date="2016-08" db="EMBL/GenBank/DDBJ databases">
        <title>The complete genome of Streptomyces subrutilus 10-1-1.</title>
        <authorList>
            <person name="Chen X."/>
        </authorList>
    </citation>
    <scope>NUCLEOTIDE SEQUENCE [LARGE SCALE GENOMIC DNA]</scope>
    <source>
        <strain evidence="2 3">10-1-1</strain>
    </source>
</reference>
<dbReference type="EMBL" id="MEHK01000002">
    <property type="protein sequence ID" value="OEJ22499.1"/>
    <property type="molecule type" value="Genomic_DNA"/>
</dbReference>
<keyword evidence="3" id="KW-1185">Reference proteome</keyword>
<evidence type="ECO:0000313" key="3">
    <source>
        <dbReference type="Proteomes" id="UP000095705"/>
    </source>
</evidence>
<protein>
    <submittedName>
        <fullName evidence="2">Uncharacterized protein</fullName>
    </submittedName>
</protein>
<feature type="region of interest" description="Disordered" evidence="1">
    <location>
        <begin position="128"/>
        <end position="155"/>
    </location>
</feature>
<evidence type="ECO:0000313" key="2">
    <source>
        <dbReference type="EMBL" id="OEJ22499.1"/>
    </source>
</evidence>